<dbReference type="GO" id="GO:0005975">
    <property type="term" value="P:carbohydrate metabolic process"/>
    <property type="evidence" value="ECO:0007669"/>
    <property type="project" value="UniProtKB-UniRule"/>
</dbReference>
<feature type="domain" description="SIS" evidence="10">
    <location>
        <begin position="36"/>
        <end position="193"/>
    </location>
</feature>
<dbReference type="GO" id="GO:0097367">
    <property type="term" value="F:carbohydrate derivative binding"/>
    <property type="evidence" value="ECO:0007669"/>
    <property type="project" value="InterPro"/>
</dbReference>
<dbReference type="EC" id="5.3.1.28" evidence="9"/>
<feature type="binding site" evidence="9">
    <location>
        <begin position="119"/>
        <end position="121"/>
    </location>
    <ligand>
        <name>substrate</name>
    </ligand>
</feature>
<feature type="binding site" evidence="9">
    <location>
        <position position="124"/>
    </location>
    <ligand>
        <name>substrate</name>
    </ligand>
</feature>
<feature type="binding site" evidence="9">
    <location>
        <position position="179"/>
    </location>
    <ligand>
        <name>Zn(2+)</name>
        <dbReference type="ChEBI" id="CHEBI:29105"/>
    </ligand>
</feature>
<protein>
    <recommendedName>
        <fullName evidence="9">Phosphoheptose isomerase</fullName>
        <ecNumber evidence="9">5.3.1.28</ecNumber>
    </recommendedName>
    <alternativeName>
        <fullName evidence="9">Sedoheptulose 7-phosphate isomerase</fullName>
    </alternativeName>
</protein>
<dbReference type="NCBIfam" id="TIGR00441">
    <property type="entry name" value="gmhA"/>
    <property type="match status" value="1"/>
</dbReference>
<comment type="function">
    <text evidence="9">Catalyzes the isomerization of sedoheptulose 7-phosphate in D-glycero-D-manno-heptose 7-phosphate.</text>
</comment>
<feature type="binding site" evidence="9">
    <location>
        <position position="171"/>
    </location>
    <ligand>
        <name>substrate</name>
    </ligand>
</feature>
<accession>A0A7W7Y320</accession>
<keyword evidence="6 9" id="KW-0862">Zinc</keyword>
<dbReference type="EMBL" id="JACHID010000002">
    <property type="protein sequence ID" value="MBB5021142.1"/>
    <property type="molecule type" value="Genomic_DNA"/>
</dbReference>
<dbReference type="HAMAP" id="MF_00067">
    <property type="entry name" value="GmhA"/>
    <property type="match status" value="1"/>
</dbReference>
<comment type="cofactor">
    <cofactor evidence="9">
        <name>Zn(2+)</name>
        <dbReference type="ChEBI" id="CHEBI:29105"/>
    </cofactor>
    <text evidence="9">Binds 1 zinc ion per subunit.</text>
</comment>
<dbReference type="PROSITE" id="PS51464">
    <property type="entry name" value="SIS"/>
    <property type="match status" value="1"/>
</dbReference>
<feature type="binding site" evidence="9">
    <location>
        <position position="171"/>
    </location>
    <ligand>
        <name>Zn(2+)</name>
        <dbReference type="ChEBI" id="CHEBI:29105"/>
    </ligand>
</feature>
<feature type="binding site" evidence="9">
    <location>
        <begin position="93"/>
        <end position="94"/>
    </location>
    <ligand>
        <name>substrate</name>
    </ligand>
</feature>
<comment type="pathway">
    <text evidence="9">Carbohydrate biosynthesis; D-glycero-D-manno-heptose 7-phosphate biosynthesis; D-glycero-alpha-D-manno-heptose 7-phosphate and D-glycero-beta-D-manno-heptose 7-phosphate from sedoheptulose 7-phosphate: step 1/1.</text>
</comment>
<dbReference type="GO" id="GO:0005737">
    <property type="term" value="C:cytoplasm"/>
    <property type="evidence" value="ECO:0007669"/>
    <property type="project" value="UniProtKB-SubCell"/>
</dbReference>
<dbReference type="UniPathway" id="UPA00041">
    <property type="reaction ID" value="UER00436"/>
</dbReference>
<dbReference type="GO" id="GO:2001061">
    <property type="term" value="P:D-glycero-D-manno-heptose 7-phosphate biosynthetic process"/>
    <property type="evidence" value="ECO:0007669"/>
    <property type="project" value="UniProtKB-UniPathway"/>
</dbReference>
<reference evidence="11 12" key="1">
    <citation type="submission" date="2020-08" db="EMBL/GenBank/DDBJ databases">
        <title>Genomic Encyclopedia of Type Strains, Phase IV (KMG-IV): sequencing the most valuable type-strain genomes for metagenomic binning, comparative biology and taxonomic classification.</title>
        <authorList>
            <person name="Goeker M."/>
        </authorList>
    </citation>
    <scope>NUCLEOTIDE SEQUENCE [LARGE SCALE GENOMIC DNA]</scope>
    <source>
        <strain evidence="11 12">DSM 22071</strain>
    </source>
</reference>
<evidence type="ECO:0000256" key="3">
    <source>
        <dbReference type="ARBA" id="ARBA00009894"/>
    </source>
</evidence>
<evidence type="ECO:0000256" key="4">
    <source>
        <dbReference type="ARBA" id="ARBA00022490"/>
    </source>
</evidence>
<organism evidence="11 12">
    <name type="scientific">Desulfurispira natronophila</name>
    <dbReference type="NCBI Taxonomy" id="682562"/>
    <lineage>
        <taxon>Bacteria</taxon>
        <taxon>Pseudomonadati</taxon>
        <taxon>Chrysiogenota</taxon>
        <taxon>Chrysiogenia</taxon>
        <taxon>Chrysiogenales</taxon>
        <taxon>Chrysiogenaceae</taxon>
        <taxon>Desulfurispira</taxon>
    </lineage>
</organism>
<keyword evidence="12" id="KW-1185">Reference proteome</keyword>
<evidence type="ECO:0000313" key="11">
    <source>
        <dbReference type="EMBL" id="MBB5021142.1"/>
    </source>
</evidence>
<dbReference type="Proteomes" id="UP000528322">
    <property type="component" value="Unassembled WGS sequence"/>
</dbReference>
<feature type="binding site" evidence="9">
    <location>
        <begin position="51"/>
        <end position="53"/>
    </location>
    <ligand>
        <name>substrate</name>
    </ligand>
</feature>
<dbReference type="AlphaFoldDB" id="A0A7W7Y320"/>
<gene>
    <name evidence="9" type="primary">gmhA</name>
    <name evidence="11" type="ORF">HNR37_000448</name>
</gene>
<feature type="binding site" evidence="9">
    <location>
        <position position="64"/>
    </location>
    <ligand>
        <name>Zn(2+)</name>
        <dbReference type="ChEBI" id="CHEBI:29105"/>
    </ligand>
</feature>
<feature type="binding site" evidence="9">
    <location>
        <position position="60"/>
    </location>
    <ligand>
        <name>Zn(2+)</name>
        <dbReference type="ChEBI" id="CHEBI:29105"/>
    </ligand>
</feature>
<evidence type="ECO:0000256" key="7">
    <source>
        <dbReference type="ARBA" id="ARBA00023235"/>
    </source>
</evidence>
<comment type="catalytic activity">
    <reaction evidence="1 9">
        <text>2 D-sedoheptulose 7-phosphate = D-glycero-alpha-D-manno-heptose 7-phosphate + D-glycero-beta-D-manno-heptose 7-phosphate</text>
        <dbReference type="Rhea" id="RHEA:27489"/>
        <dbReference type="ChEBI" id="CHEBI:57483"/>
        <dbReference type="ChEBI" id="CHEBI:60203"/>
        <dbReference type="ChEBI" id="CHEBI:60204"/>
        <dbReference type="EC" id="5.3.1.28"/>
    </reaction>
</comment>
<dbReference type="Gene3D" id="3.40.50.10490">
    <property type="entry name" value="Glucose-6-phosphate isomerase like protein, domain 1"/>
    <property type="match status" value="1"/>
</dbReference>
<evidence type="ECO:0000256" key="6">
    <source>
        <dbReference type="ARBA" id="ARBA00022833"/>
    </source>
</evidence>
<keyword evidence="5 9" id="KW-0479">Metal-binding</keyword>
<dbReference type="Pfam" id="PF13580">
    <property type="entry name" value="SIS_2"/>
    <property type="match status" value="1"/>
</dbReference>
<evidence type="ECO:0000256" key="5">
    <source>
        <dbReference type="ARBA" id="ARBA00022723"/>
    </source>
</evidence>
<proteinExistence type="inferred from homology"/>
<dbReference type="InterPro" id="IPR004515">
    <property type="entry name" value="Phosphoheptose_Isoase"/>
</dbReference>
<dbReference type="RefSeq" id="WP_183729271.1">
    <property type="nucleotide sequence ID" value="NZ_JACHID010000002.1"/>
</dbReference>
<feature type="binding site" evidence="9">
    <location>
        <position position="64"/>
    </location>
    <ligand>
        <name>substrate</name>
    </ligand>
</feature>
<keyword evidence="7 9" id="KW-0413">Isomerase</keyword>
<evidence type="ECO:0000256" key="2">
    <source>
        <dbReference type="ARBA" id="ARBA00004496"/>
    </source>
</evidence>
<evidence type="ECO:0000259" key="10">
    <source>
        <dbReference type="PROSITE" id="PS51464"/>
    </source>
</evidence>
<dbReference type="GO" id="GO:0008968">
    <property type="term" value="F:D-sedoheptulose 7-phosphate isomerase activity"/>
    <property type="evidence" value="ECO:0007669"/>
    <property type="project" value="UniProtKB-UniRule"/>
</dbReference>
<dbReference type="InterPro" id="IPR001347">
    <property type="entry name" value="SIS_dom"/>
</dbReference>
<keyword evidence="4 9" id="KW-0963">Cytoplasm</keyword>
<comment type="caution">
    <text evidence="11">The sequence shown here is derived from an EMBL/GenBank/DDBJ whole genome shotgun (WGS) entry which is preliminary data.</text>
</comment>
<evidence type="ECO:0000256" key="1">
    <source>
        <dbReference type="ARBA" id="ARBA00000348"/>
    </source>
</evidence>
<dbReference type="GO" id="GO:0008270">
    <property type="term" value="F:zinc ion binding"/>
    <property type="evidence" value="ECO:0007669"/>
    <property type="project" value="UniProtKB-UniRule"/>
</dbReference>
<comment type="miscellaneous">
    <text evidence="9">The reaction produces a racemic mixture of D-glycero-alpha-D-manno-heptose 7-phosphate and D-glycero-beta-D-manno-heptose 7-phosphate.</text>
</comment>
<comment type="similarity">
    <text evidence="3 9">Belongs to the SIS family. GmhA subfamily.</text>
</comment>
<dbReference type="InterPro" id="IPR046348">
    <property type="entry name" value="SIS_dom_sf"/>
</dbReference>
<sequence>MHNLEQQVQQQFEEQIALVRRVQEMAPDITRVAKVITHAVRQGNKVLTMGNGGSASDAMHMAGELIGRFMLERPSYPAIALCADNAAMTAIANDYGYEQVFSRQVEGLCRAGDIVFGISTSGNSLNVLLAMEEARRQGGTTISLSGRDGGKLAPLTDYSLVVPSLQTPRIQEMHITIIHILCQLVETALQNSD</sequence>
<dbReference type="InterPro" id="IPR035461">
    <property type="entry name" value="GmhA/DiaA"/>
</dbReference>
<dbReference type="CDD" id="cd05006">
    <property type="entry name" value="SIS_GmhA"/>
    <property type="match status" value="1"/>
</dbReference>
<dbReference type="PANTHER" id="PTHR30390">
    <property type="entry name" value="SEDOHEPTULOSE 7-PHOSPHATE ISOMERASE / DNAA INITIATOR-ASSOCIATING FACTOR FOR REPLICATION INITIATION"/>
    <property type="match status" value="1"/>
</dbReference>
<evidence type="ECO:0000256" key="8">
    <source>
        <dbReference type="ARBA" id="ARBA00023277"/>
    </source>
</evidence>
<comment type="subcellular location">
    <subcellularLocation>
        <location evidence="2 9">Cytoplasm</location>
    </subcellularLocation>
</comment>
<evidence type="ECO:0000256" key="9">
    <source>
        <dbReference type="HAMAP-Rule" id="MF_00067"/>
    </source>
</evidence>
<dbReference type="SUPFAM" id="SSF53697">
    <property type="entry name" value="SIS domain"/>
    <property type="match status" value="1"/>
</dbReference>
<evidence type="ECO:0000313" key="12">
    <source>
        <dbReference type="Proteomes" id="UP000528322"/>
    </source>
</evidence>
<dbReference type="InterPro" id="IPR050099">
    <property type="entry name" value="SIS_GmhA/DiaA_subfam"/>
</dbReference>
<keyword evidence="8 9" id="KW-0119">Carbohydrate metabolism</keyword>
<name>A0A7W7Y320_9BACT</name>